<dbReference type="Pfam" id="PF06962">
    <property type="entry name" value="rRNA_methylase"/>
    <property type="match status" value="1"/>
</dbReference>
<dbReference type="InterPro" id="IPR010719">
    <property type="entry name" value="MnmM_MeTrfase"/>
</dbReference>
<evidence type="ECO:0000313" key="1">
    <source>
        <dbReference type="EMBL" id="VYS86877.1"/>
    </source>
</evidence>
<dbReference type="CDD" id="cd02440">
    <property type="entry name" value="AdoMet_MTases"/>
    <property type="match status" value="1"/>
</dbReference>
<dbReference type="Gene3D" id="3.40.50.150">
    <property type="entry name" value="Vaccinia Virus protein VP39"/>
    <property type="match status" value="1"/>
</dbReference>
<protein>
    <submittedName>
        <fullName evidence="1">16S rRNA m(4)C1402 methyltranserfase</fullName>
    </submittedName>
</protein>
<sequence>MDYSMTSILDVAKQFITQLVPRDGVAVDFTMGNGHDTFFLSQWLEEGHVYAFDIQEEAVKSTRKHLKEWGARENYTLIHACHSRVKEFVTGPIDGGMFNLGYLPHSDKAVTTRHETSLSAIQTATEMLKPGGVLVVAVYPGHGEGALEGELVQRLAAGLDSRRFDSFFYRLLNQPSAPFLVAIQRKK</sequence>
<accession>A0A6N2S0S5</accession>
<reference evidence="1" key="1">
    <citation type="submission" date="2019-11" db="EMBL/GenBank/DDBJ databases">
        <authorList>
            <person name="Feng L."/>
        </authorList>
    </citation>
    <scope>NUCLEOTIDE SEQUENCE</scope>
    <source>
        <strain evidence="1">AundefinedLFYP135</strain>
    </source>
</reference>
<proteinExistence type="predicted"/>
<dbReference type="PANTHER" id="PTHR35276:SF1">
    <property type="entry name" value="TRNA (MNM(5)S(2)U34)-METHYLTRANSFERASE, CHLOROPLASTIC"/>
    <property type="match status" value="1"/>
</dbReference>
<dbReference type="SUPFAM" id="SSF53335">
    <property type="entry name" value="S-adenosyl-L-methionine-dependent methyltransferases"/>
    <property type="match status" value="1"/>
</dbReference>
<organism evidence="1">
    <name type="scientific">uncultured Anaerotruncus sp</name>
    <dbReference type="NCBI Taxonomy" id="905011"/>
    <lineage>
        <taxon>Bacteria</taxon>
        <taxon>Bacillati</taxon>
        <taxon>Bacillota</taxon>
        <taxon>Clostridia</taxon>
        <taxon>Eubacteriales</taxon>
        <taxon>Oscillospiraceae</taxon>
        <taxon>Anaerotruncus</taxon>
        <taxon>environmental samples</taxon>
    </lineage>
</organism>
<name>A0A6N2S0S5_9FIRM</name>
<dbReference type="InterPro" id="IPR029063">
    <property type="entry name" value="SAM-dependent_MTases_sf"/>
</dbReference>
<gene>
    <name evidence="1" type="ORF">AULFYP135_00701</name>
</gene>
<dbReference type="AlphaFoldDB" id="A0A6N2S0S5"/>
<dbReference type="PANTHER" id="PTHR35276">
    <property type="entry name" value="S-ADENOSYL-L-METHIONINE-DEPENDENT METHYLTRANSFERASES SUPERFAMILY PROTEIN"/>
    <property type="match status" value="1"/>
</dbReference>
<dbReference type="EMBL" id="CACRSL010000003">
    <property type="protein sequence ID" value="VYS86877.1"/>
    <property type="molecule type" value="Genomic_DNA"/>
</dbReference>